<accession>U2QR50</accession>
<keyword evidence="1" id="KW-0540">Nuclease</keyword>
<evidence type="ECO:0000256" key="9">
    <source>
        <dbReference type="ARBA" id="ARBA00023204"/>
    </source>
</evidence>
<dbReference type="EMBL" id="AWVP01000044">
    <property type="protein sequence ID" value="ERK58689.1"/>
    <property type="molecule type" value="Genomic_DNA"/>
</dbReference>
<keyword evidence="6" id="KW-0269">Exonuclease</keyword>
<keyword evidence="14" id="KW-1185">Reference proteome</keyword>
<dbReference type="PANTHER" id="PTHR11070:SF49">
    <property type="entry name" value="ATP-DEPENDENT HELICASE_DEOXYRIBONUCLEASE SUBUNIT B"/>
    <property type="match status" value="1"/>
</dbReference>
<evidence type="ECO:0000256" key="4">
    <source>
        <dbReference type="ARBA" id="ARBA00022801"/>
    </source>
</evidence>
<dbReference type="GO" id="GO:0000725">
    <property type="term" value="P:recombinational repair"/>
    <property type="evidence" value="ECO:0007669"/>
    <property type="project" value="TreeGrafter"/>
</dbReference>
<evidence type="ECO:0000256" key="1">
    <source>
        <dbReference type="ARBA" id="ARBA00022722"/>
    </source>
</evidence>
<keyword evidence="3" id="KW-0227">DNA damage</keyword>
<proteinExistence type="predicted"/>
<evidence type="ECO:0000259" key="12">
    <source>
        <dbReference type="Pfam" id="PF21445"/>
    </source>
</evidence>
<evidence type="ECO:0000313" key="13">
    <source>
        <dbReference type="EMBL" id="ERK58689.1"/>
    </source>
</evidence>
<dbReference type="AlphaFoldDB" id="U2QR50"/>
<keyword evidence="8" id="KW-0238">DNA-binding</keyword>
<reference evidence="13 14" key="1">
    <citation type="submission" date="2013-08" db="EMBL/GenBank/DDBJ databases">
        <authorList>
            <person name="Weinstock G."/>
            <person name="Sodergren E."/>
            <person name="Wylie T."/>
            <person name="Fulton L."/>
            <person name="Fulton R."/>
            <person name="Fronick C."/>
            <person name="O'Laughlin M."/>
            <person name="Godfrey J."/>
            <person name="Miner T."/>
            <person name="Herter B."/>
            <person name="Appelbaum E."/>
            <person name="Cordes M."/>
            <person name="Lek S."/>
            <person name="Wollam A."/>
            <person name="Pepin K.H."/>
            <person name="Palsikar V.B."/>
            <person name="Mitreva M."/>
            <person name="Wilson R.K."/>
        </authorList>
    </citation>
    <scope>NUCLEOTIDE SEQUENCE [LARGE SCALE GENOMIC DNA]</scope>
    <source>
        <strain evidence="13 14">ATCC 700627</strain>
    </source>
</reference>
<protein>
    <submittedName>
        <fullName evidence="13">Uncharacterized protein</fullName>
    </submittedName>
</protein>
<evidence type="ECO:0000256" key="7">
    <source>
        <dbReference type="ARBA" id="ARBA00022840"/>
    </source>
</evidence>
<dbReference type="InterPro" id="IPR038726">
    <property type="entry name" value="PDDEXK_AddAB-type"/>
</dbReference>
<evidence type="ECO:0000256" key="8">
    <source>
        <dbReference type="ARBA" id="ARBA00023125"/>
    </source>
</evidence>
<dbReference type="Proteomes" id="UP000016637">
    <property type="component" value="Unassembled WGS sequence"/>
</dbReference>
<dbReference type="Pfam" id="PF12705">
    <property type="entry name" value="PDDEXK_1"/>
    <property type="match status" value="1"/>
</dbReference>
<evidence type="ECO:0000256" key="6">
    <source>
        <dbReference type="ARBA" id="ARBA00022839"/>
    </source>
</evidence>
<name>U2QR50_9BACL</name>
<dbReference type="SUPFAM" id="SSF52980">
    <property type="entry name" value="Restriction endonuclease-like"/>
    <property type="match status" value="1"/>
</dbReference>
<dbReference type="GO" id="GO:0005524">
    <property type="term" value="F:ATP binding"/>
    <property type="evidence" value="ECO:0007669"/>
    <property type="project" value="UniProtKB-KW"/>
</dbReference>
<dbReference type="InterPro" id="IPR000212">
    <property type="entry name" value="DNA_helicase_UvrD/REP"/>
</dbReference>
<keyword evidence="7" id="KW-0067">ATP-binding</keyword>
<feature type="domain" description="ATP-dependent helicase/deoxyribonuclease subunit B N-terminal" evidence="12">
    <location>
        <begin position="7"/>
        <end position="233"/>
    </location>
</feature>
<keyword evidence="4" id="KW-0378">Hydrolase</keyword>
<dbReference type="RefSeq" id="WP_021753361.1">
    <property type="nucleotide sequence ID" value="NZ_KI271860.1"/>
</dbReference>
<evidence type="ECO:0000259" key="11">
    <source>
        <dbReference type="Pfam" id="PF12705"/>
    </source>
</evidence>
<feature type="coiled-coil region" evidence="10">
    <location>
        <begin position="118"/>
        <end position="155"/>
    </location>
</feature>
<dbReference type="GO" id="GO:0003677">
    <property type="term" value="F:DNA binding"/>
    <property type="evidence" value="ECO:0007669"/>
    <property type="project" value="UniProtKB-KW"/>
</dbReference>
<gene>
    <name evidence="13" type="ORF">HMPREF1983_00716</name>
</gene>
<keyword evidence="5" id="KW-0347">Helicase</keyword>
<dbReference type="InterPro" id="IPR027417">
    <property type="entry name" value="P-loop_NTPase"/>
</dbReference>
<dbReference type="PANTHER" id="PTHR11070">
    <property type="entry name" value="UVRD / RECB / PCRA DNA HELICASE FAMILY MEMBER"/>
    <property type="match status" value="1"/>
</dbReference>
<dbReference type="SUPFAM" id="SSF52540">
    <property type="entry name" value="P-loop containing nucleoside triphosphate hydrolases"/>
    <property type="match status" value="1"/>
</dbReference>
<dbReference type="InterPro" id="IPR049035">
    <property type="entry name" value="ADDB_N"/>
</dbReference>
<dbReference type="GO" id="GO:0005829">
    <property type="term" value="C:cytosol"/>
    <property type="evidence" value="ECO:0007669"/>
    <property type="project" value="TreeGrafter"/>
</dbReference>
<evidence type="ECO:0000256" key="5">
    <source>
        <dbReference type="ARBA" id="ARBA00022806"/>
    </source>
</evidence>
<dbReference type="Pfam" id="PF21445">
    <property type="entry name" value="ADDB_N"/>
    <property type="match status" value="1"/>
</dbReference>
<dbReference type="InterPro" id="IPR011335">
    <property type="entry name" value="Restrct_endonuc-II-like"/>
</dbReference>
<dbReference type="eggNOG" id="COG3857">
    <property type="taxonomic scope" value="Bacteria"/>
</dbReference>
<dbReference type="Gene3D" id="3.90.320.10">
    <property type="match status" value="1"/>
</dbReference>
<evidence type="ECO:0000313" key="14">
    <source>
        <dbReference type="Proteomes" id="UP000016637"/>
    </source>
</evidence>
<keyword evidence="10" id="KW-0175">Coiled coil</keyword>
<keyword evidence="9" id="KW-0234">DNA repair</keyword>
<dbReference type="Gene3D" id="3.40.50.300">
    <property type="entry name" value="P-loop containing nucleotide triphosphate hydrolases"/>
    <property type="match status" value="3"/>
</dbReference>
<dbReference type="GO" id="GO:0043138">
    <property type="term" value="F:3'-5' DNA helicase activity"/>
    <property type="evidence" value="ECO:0007669"/>
    <property type="project" value="TreeGrafter"/>
</dbReference>
<dbReference type="HOGENOM" id="CLU_263140_0_0_9"/>
<evidence type="ECO:0000256" key="3">
    <source>
        <dbReference type="ARBA" id="ARBA00022763"/>
    </source>
</evidence>
<evidence type="ECO:0000256" key="2">
    <source>
        <dbReference type="ARBA" id="ARBA00022741"/>
    </source>
</evidence>
<feature type="coiled-coil region" evidence="10">
    <location>
        <begin position="348"/>
        <end position="387"/>
    </location>
</feature>
<evidence type="ECO:0000256" key="10">
    <source>
        <dbReference type="SAM" id="Coils"/>
    </source>
</evidence>
<dbReference type="InterPro" id="IPR011604">
    <property type="entry name" value="PDDEXK-like_dom_sf"/>
</dbReference>
<keyword evidence="2" id="KW-0547">Nucleotide-binding</keyword>
<organism evidence="13 14">
    <name type="scientific">Gemella bergeri ATCC 700627</name>
    <dbReference type="NCBI Taxonomy" id="1321820"/>
    <lineage>
        <taxon>Bacteria</taxon>
        <taxon>Bacillati</taxon>
        <taxon>Bacillota</taxon>
        <taxon>Bacilli</taxon>
        <taxon>Bacillales</taxon>
        <taxon>Gemellaceae</taxon>
        <taxon>Gemella</taxon>
    </lineage>
</organism>
<dbReference type="GO" id="GO:0004527">
    <property type="term" value="F:exonuclease activity"/>
    <property type="evidence" value="ECO:0007669"/>
    <property type="project" value="UniProtKB-KW"/>
</dbReference>
<sequence>MQLDLLISPSGFGKTNFILNDIDKNRKNSKIIVLTPEQNSYNFEKLLCEKFGGTFNIDVMNFSSLTKNLYKKLGMDTSNSLGDDIKPFYFYKAALNLKDSDNFLVRRILQDSSFIEVVQDIIRELKQYKITINRLEDYLENNKNLEESHKNKLEAILEIYLEYTKLIKKSFLMDKEDYIDEFLLYSKYLDLSNYIFYIDAFYNFSLQEYSYIEKLIQLSKRVVFSVIADASRYFNVNLKQVAEGYEIENFKYNKFYLANLHSDNKYKLDMFRKSHEVVANLNEILRKNSNIDFNIIAMVKNKNIDTLYFKIKEDTVIKSKIINTHIGRFKGVSNEYLANNYYKAFKSLKESDDSIKIIRAKNKELEVKQVAREILKLKSSKNILENDIAILYRDNAYENYANIFNDYGLVIHLDKDEDVSHHRLIKFLTLSLNFDPKNFKDSIIKILKTRLTNIENIYKQKMLSVILFNDSKLSKNEFDKRVKLLDKEKLTGTITGDISIDDIDNILTRKLITKLEDLKTDYFAEPIFDFNAEQLFVLAEVLTELTEKIRAIVNGKNKKITAYIKQIEQLFSYCDIKMTLDKEDGEYDNIEDLKIDSIDRQVYKKTLTLLDSINNNFKNEVLSYNKFVDLLTIGLSKIKYRSIPEINNSIIMSTMDLAKVENKKVVFVIGFNKEVLPKSKKSGLLDDNDKEYFITKELYISPTVKASLIDEEFVAYIALTRAKECTYISYSSIDKSFKESFASTYLNVVKSMLVNISEKETDKILEFNINNYKYYLENINEIYTAQEFNYLFIKMYRRYQEVKGSETKEVFLLSQLITFFINNYIGLREQETKIETEVYSELNDRVYFYNNNAVRNYLPMIIKDYKFKLSEENINKFLEIRGDKFSNFSISKISDFEKNPYLFFIKRILGVKEDSKVELDNLVIGRFFHAVLADEKIINFIKKSASKIDLEYLEDTETIELFNIQEKIESVVYNSTNKDILGTLQFIKILNTYSYNLKILIKRLVLAVAIEIKYVALTKYEPKFLEKKFELVISEDKISCKELETGNVITKQLERTYNVPSLKFTGTIDRIDVLNKNISVIDYKSSETNFKLDMLELGFVSQVLTYALACEMLLNKKSDDIFGVFYREIAKIGKELSKFRLRGIANSDLVNLSEFKEITGDIMYLRITKKGIHGSDVHKAYNSRELSIITAKNLDNIMVALEKIYTFEYVLDDYEVLDNYTSEKQTLYNYSSNTDTRLEYKHKVDINKKELRKKILERK</sequence>
<comment type="caution">
    <text evidence="13">The sequence shown here is derived from an EMBL/GenBank/DDBJ whole genome shotgun (WGS) entry which is preliminary data.</text>
</comment>
<dbReference type="PATRIC" id="fig|1321820.3.peg.700"/>
<dbReference type="GO" id="GO:0033202">
    <property type="term" value="C:DNA helicase complex"/>
    <property type="evidence" value="ECO:0007669"/>
    <property type="project" value="TreeGrafter"/>
</dbReference>
<feature type="domain" description="PD-(D/E)XK endonuclease-like" evidence="11">
    <location>
        <begin position="888"/>
        <end position="1129"/>
    </location>
</feature>